<evidence type="ECO:0000256" key="1">
    <source>
        <dbReference type="ARBA" id="ARBA00007920"/>
    </source>
</evidence>
<keyword evidence="2" id="KW-0442">Lipid degradation</keyword>
<dbReference type="InterPro" id="IPR007751">
    <property type="entry name" value="DUF676_lipase-like"/>
</dbReference>
<keyword evidence="3" id="KW-1133">Transmembrane helix</keyword>
<feature type="domain" description="DUF676" evidence="4">
    <location>
        <begin position="23"/>
        <end position="229"/>
    </location>
</feature>
<evidence type="ECO:0000313" key="6">
    <source>
        <dbReference type="Proteomes" id="UP001152964"/>
    </source>
</evidence>
<name>A0ABN8VU01_SACEU</name>
<gene>
    <name evidence="5" type="primary">U6500H01130</name>
    <name evidence="5" type="ORF">SEUBUCD650_0H01130</name>
</gene>
<dbReference type="Proteomes" id="UP001152964">
    <property type="component" value="Chromosome 8"/>
</dbReference>
<dbReference type="Pfam" id="PF05057">
    <property type="entry name" value="DUF676"/>
    <property type="match status" value="1"/>
</dbReference>
<evidence type="ECO:0000313" key="5">
    <source>
        <dbReference type="EMBL" id="CAI2021596.1"/>
    </source>
</evidence>
<dbReference type="InterPro" id="IPR029058">
    <property type="entry name" value="AB_hydrolase_fold"/>
</dbReference>
<proteinExistence type="inferred from homology"/>
<keyword evidence="3" id="KW-0812">Transmembrane</keyword>
<dbReference type="EMBL" id="OX291498">
    <property type="protein sequence ID" value="CAI2021596.1"/>
    <property type="molecule type" value="Genomic_DNA"/>
</dbReference>
<reference evidence="5" key="1">
    <citation type="submission" date="2022-08" db="EMBL/GenBank/DDBJ databases">
        <authorList>
            <person name="Byrne P K."/>
        </authorList>
    </citation>
    <scope>NUCLEOTIDE SEQUENCE</scope>
    <source>
        <strain evidence="5">UCD650</strain>
    </source>
</reference>
<dbReference type="PANTHER" id="PTHR12482:SF24">
    <property type="entry name" value="LIPID DROPLET PHOSPHOLIPASE 1"/>
    <property type="match status" value="1"/>
</dbReference>
<protein>
    <recommendedName>
        <fullName evidence="4">DUF676 domain-containing protein</fullName>
    </recommendedName>
</protein>
<dbReference type="InterPro" id="IPR044294">
    <property type="entry name" value="Lipase-like"/>
</dbReference>
<dbReference type="SUPFAM" id="SSF53474">
    <property type="entry name" value="alpha/beta-Hydrolases"/>
    <property type="match status" value="1"/>
</dbReference>
<keyword evidence="3" id="KW-0472">Membrane</keyword>
<dbReference type="Gene3D" id="3.40.50.1820">
    <property type="entry name" value="alpha/beta hydrolase"/>
    <property type="match status" value="1"/>
</dbReference>
<dbReference type="PANTHER" id="PTHR12482">
    <property type="entry name" value="LIPASE ROG1-RELATED-RELATED"/>
    <property type="match status" value="1"/>
</dbReference>
<comment type="similarity">
    <text evidence="1">Belongs to the putative lipase ROG1 family.</text>
</comment>
<keyword evidence="6" id="KW-1185">Reference proteome</keyword>
<evidence type="ECO:0000259" key="4">
    <source>
        <dbReference type="Pfam" id="PF05057"/>
    </source>
</evidence>
<keyword evidence="2" id="KW-0443">Lipid metabolism</keyword>
<evidence type="ECO:0000256" key="2">
    <source>
        <dbReference type="ARBA" id="ARBA00022963"/>
    </source>
</evidence>
<accession>A0ABN8VU01</accession>
<sequence>MINIETLCSSPKISKQSFEMPSDKHLFVLIHGLWGNYKHMESMRTTLSATLKKEDVKDDMIYFLPKQNAMFKTFDGIEIIGYRALIEVCEFIRDYKDGKITKISIMGYSQGGLVARFMIGKMLTEFRELFEDIEPQLFITMATPHLGVEFYNPMGTTYKSVLFATLRAFGSTILGKSGRELFIKNSNNDILVRLSQDEYLEALSRFKWRLAFANVKNDRTVAFYTAFITDCDPFIDYENKLMYTFEEKIPGSDYSGILPKIVDLNALNVNSHAPTKPTKTYKKWPTIILIVFVATFFVFPVALIMNGLGTAYSHIVTCKYRKMMSNGAFHTAVREKLGLTEQLKGYVADAYGSILNSALDTDTNNEASNSSAVNEEELPWKEFVEKYSTMNDGAWKTGFKKLPFDDSRRTILENLNQLKWIRVPIYIKAVNAHGVIVARRGLDENTAATGKACVEFTGQLLAYLMQKSN</sequence>
<evidence type="ECO:0000256" key="3">
    <source>
        <dbReference type="SAM" id="Phobius"/>
    </source>
</evidence>
<organism evidence="5 6">
    <name type="scientific">Saccharomyces eubayanus</name>
    <name type="common">Yeast</name>
    <dbReference type="NCBI Taxonomy" id="1080349"/>
    <lineage>
        <taxon>Eukaryota</taxon>
        <taxon>Fungi</taxon>
        <taxon>Dikarya</taxon>
        <taxon>Ascomycota</taxon>
        <taxon>Saccharomycotina</taxon>
        <taxon>Saccharomycetes</taxon>
        <taxon>Saccharomycetales</taxon>
        <taxon>Saccharomycetaceae</taxon>
        <taxon>Saccharomyces</taxon>
    </lineage>
</organism>
<feature type="transmembrane region" description="Helical" evidence="3">
    <location>
        <begin position="284"/>
        <end position="305"/>
    </location>
</feature>